<dbReference type="InterPro" id="IPR006186">
    <property type="entry name" value="Ser/Thr-sp_prot-phosphatase"/>
</dbReference>
<evidence type="ECO:0000259" key="1">
    <source>
        <dbReference type="Pfam" id="PF00149"/>
    </source>
</evidence>
<dbReference type="InterPro" id="IPR029052">
    <property type="entry name" value="Metallo-depent_PP-like"/>
</dbReference>
<dbReference type="PANTHER" id="PTHR42850">
    <property type="entry name" value="METALLOPHOSPHOESTERASE"/>
    <property type="match status" value="1"/>
</dbReference>
<comment type="caution">
    <text evidence="2">The sequence shown here is derived from an EMBL/GenBank/DDBJ whole genome shotgun (WGS) entry which is preliminary data.</text>
</comment>
<dbReference type="GO" id="GO:0005737">
    <property type="term" value="C:cytoplasm"/>
    <property type="evidence" value="ECO:0007669"/>
    <property type="project" value="TreeGrafter"/>
</dbReference>
<evidence type="ECO:0000313" key="3">
    <source>
        <dbReference type="Proteomes" id="UP000248079"/>
    </source>
</evidence>
<dbReference type="GO" id="GO:0016791">
    <property type="term" value="F:phosphatase activity"/>
    <property type="evidence" value="ECO:0007669"/>
    <property type="project" value="TreeGrafter"/>
</dbReference>
<dbReference type="PRINTS" id="PR00114">
    <property type="entry name" value="STPHPHTASE"/>
</dbReference>
<dbReference type="InterPro" id="IPR050126">
    <property type="entry name" value="Ap4A_hydrolase"/>
</dbReference>
<name>A0A2V4A3H0_9BACT</name>
<evidence type="ECO:0000313" key="2">
    <source>
        <dbReference type="EMBL" id="PXY03058.1"/>
    </source>
</evidence>
<proteinExistence type="predicted"/>
<feature type="domain" description="Calcineurin-like phosphoesterase" evidence="1">
    <location>
        <begin position="42"/>
        <end position="204"/>
    </location>
</feature>
<dbReference type="AlphaFoldDB" id="A0A2V4A3H0"/>
<dbReference type="EMBL" id="QFLI01000001">
    <property type="protein sequence ID" value="PXY03058.1"/>
    <property type="molecule type" value="Genomic_DNA"/>
</dbReference>
<dbReference type="SUPFAM" id="SSF56300">
    <property type="entry name" value="Metallo-dependent phosphatases"/>
    <property type="match status" value="1"/>
</dbReference>
<dbReference type="PANTHER" id="PTHR42850:SF7">
    <property type="entry name" value="BIS(5'-NUCLEOSYL)-TETRAPHOSPHATASE PRPE [ASYMMETRICAL]"/>
    <property type="match status" value="1"/>
</dbReference>
<gene>
    <name evidence="2" type="ORF">DF185_02915</name>
</gene>
<dbReference type="InterPro" id="IPR004843">
    <property type="entry name" value="Calcineurin-like_PHP"/>
</dbReference>
<sequence length="349" mass="40448">MDFNSSIHPLLKNHLQNYKCANSNIFIFLVKINQSDEKVYDIIGDIHGEAETLKKLLNHLGYTEGELGYSHPERKAVFVGDFVDRGPEIFKTLSIVMKMVTSGNAYAVVGNHELNVLAYYTKDSDGLFLRDHNLKNKTQIKKTYEEFKLDKVKRKKYLKWLRSLPIFLELDGFRVVHASWDDEAVEIIKKENPENRLSKKFLRRIYFERGKVFNALMLLLKGREFTMPDDMVLKDGYGFKRTAYRIKWWEPMQGKGFEDISFGNRFKLPNYTIPRELCYDIPTYPKDELPVFFGHYCLNGKAGVIRENLCCVDGCIANGGIMVAYRWNGAPLDAKNLVKVDKVKKVESL</sequence>
<dbReference type="Pfam" id="PF00149">
    <property type="entry name" value="Metallophos"/>
    <property type="match status" value="1"/>
</dbReference>
<protein>
    <submittedName>
        <fullName evidence="2">Metallophosphoesterase</fullName>
    </submittedName>
</protein>
<dbReference type="OrthoDB" id="7550081at2"/>
<reference evidence="2 3" key="1">
    <citation type="submission" date="2018-05" db="EMBL/GenBank/DDBJ databases">
        <title>Marinifilum breve JC075T sp. nov., a marine bacterium isolated from Yongle Blue Hole in the South China Sea.</title>
        <authorList>
            <person name="Fu T."/>
        </authorList>
    </citation>
    <scope>NUCLEOTIDE SEQUENCE [LARGE SCALE GENOMIC DNA]</scope>
    <source>
        <strain evidence="2 3">JC075</strain>
    </source>
</reference>
<keyword evidence="3" id="KW-1185">Reference proteome</keyword>
<organism evidence="2 3">
    <name type="scientific">Marinifilum breve</name>
    <dbReference type="NCBI Taxonomy" id="2184082"/>
    <lineage>
        <taxon>Bacteria</taxon>
        <taxon>Pseudomonadati</taxon>
        <taxon>Bacteroidota</taxon>
        <taxon>Bacteroidia</taxon>
        <taxon>Marinilabiliales</taxon>
        <taxon>Marinifilaceae</taxon>
    </lineage>
</organism>
<dbReference type="Gene3D" id="3.60.21.10">
    <property type="match status" value="1"/>
</dbReference>
<accession>A0A2V4A3H0</accession>
<dbReference type="Proteomes" id="UP000248079">
    <property type="component" value="Unassembled WGS sequence"/>
</dbReference>